<dbReference type="PANTHER" id="PTHR21549">
    <property type="entry name" value="MUTATED IN BLADDER CANCER 1"/>
    <property type="match status" value="1"/>
</dbReference>
<organism evidence="2 3">
    <name type="scientific">Dunaliella salina</name>
    <name type="common">Green alga</name>
    <name type="synonym">Protococcus salinus</name>
    <dbReference type="NCBI Taxonomy" id="3046"/>
    <lineage>
        <taxon>Eukaryota</taxon>
        <taxon>Viridiplantae</taxon>
        <taxon>Chlorophyta</taxon>
        <taxon>core chlorophytes</taxon>
        <taxon>Chlorophyceae</taxon>
        <taxon>CS clade</taxon>
        <taxon>Chlamydomonadales</taxon>
        <taxon>Dunaliellaceae</taxon>
        <taxon>Dunaliella</taxon>
    </lineage>
</organism>
<dbReference type="PANTHER" id="PTHR21549:SF0">
    <property type="entry name" value="COILED-COIL DOMAIN-CONTAINING PROTEIN 112"/>
    <property type="match status" value="1"/>
</dbReference>
<evidence type="ECO:0000313" key="2">
    <source>
        <dbReference type="EMBL" id="KAF5839080.1"/>
    </source>
</evidence>
<sequence length="227" mass="25234">MGCTYTSCADVHQGGCELLANSKEIKEDEAARTRALVQLKHKLQEELWTIRGAVDTVKMQLVHVKPGPSYVAELSREIERVDVHLSSFKHWQASSMTALAEQERQLQEEMEMSVFKIEDEMAAAANAYAQHGGSGSTRSAASILQQGQGGRRPQAGVELGMWVRVGAYWVHVECMWVRTWCVDAMDAWRFGHLGTLGCMWVSQYAGCECEIGHLGVSGCAQFLVWLL</sequence>
<comment type="caution">
    <text evidence="2">The sequence shown here is derived from an EMBL/GenBank/DDBJ whole genome shotgun (WGS) entry which is preliminary data.</text>
</comment>
<name>A0ABQ7GWV6_DUNSA</name>
<evidence type="ECO:0000313" key="3">
    <source>
        <dbReference type="Proteomes" id="UP000815325"/>
    </source>
</evidence>
<gene>
    <name evidence="2" type="ORF">DUNSADRAFT_1697</name>
</gene>
<reference evidence="2" key="1">
    <citation type="submission" date="2017-08" db="EMBL/GenBank/DDBJ databases">
        <authorList>
            <person name="Polle J.E."/>
            <person name="Barry K."/>
            <person name="Cushman J."/>
            <person name="Schmutz J."/>
            <person name="Tran D."/>
            <person name="Hathwaick L.T."/>
            <person name="Yim W.C."/>
            <person name="Jenkins J."/>
            <person name="Mckie-Krisberg Z.M."/>
            <person name="Prochnik S."/>
            <person name="Lindquist E."/>
            <person name="Dockter R.B."/>
            <person name="Adam C."/>
            <person name="Molina H."/>
            <person name="Bunkerborg J."/>
            <person name="Jin E."/>
            <person name="Buchheim M."/>
            <person name="Magnuson J."/>
        </authorList>
    </citation>
    <scope>NUCLEOTIDE SEQUENCE</scope>
    <source>
        <strain evidence="2">CCAP 19/18</strain>
    </source>
</reference>
<dbReference type="InterPro" id="IPR039902">
    <property type="entry name" value="CCDC148/CCDC112"/>
</dbReference>
<proteinExistence type="predicted"/>
<dbReference type="Proteomes" id="UP000815325">
    <property type="component" value="Unassembled WGS sequence"/>
</dbReference>
<accession>A0ABQ7GWV6</accession>
<evidence type="ECO:0000256" key="1">
    <source>
        <dbReference type="ARBA" id="ARBA00023054"/>
    </source>
</evidence>
<protein>
    <submittedName>
        <fullName evidence="2">Uncharacterized protein</fullName>
    </submittedName>
</protein>
<keyword evidence="1" id="KW-0175">Coiled coil</keyword>
<keyword evidence="3" id="KW-1185">Reference proteome</keyword>
<dbReference type="EMBL" id="MU069556">
    <property type="protein sequence ID" value="KAF5839080.1"/>
    <property type="molecule type" value="Genomic_DNA"/>
</dbReference>